<dbReference type="Proteomes" id="UP000248659">
    <property type="component" value="Unassembled WGS sequence"/>
</dbReference>
<evidence type="ECO:0000313" key="1">
    <source>
        <dbReference type="EMBL" id="RAP39661.1"/>
    </source>
</evidence>
<sequence length="79" mass="8864">MWDISYMLGGMMMSAFRNEIEAFLAESGMKPSTLGREVLNDPGFVARIRKGGECRPSTIDKVRREIEVLRRATPTEDAA</sequence>
<keyword evidence="2" id="KW-1185">Reference proteome</keyword>
<organism evidence="1 2">
    <name type="scientific">Rhodovulum viride</name>
    <dbReference type="NCBI Taxonomy" id="1231134"/>
    <lineage>
        <taxon>Bacteria</taxon>
        <taxon>Pseudomonadati</taxon>
        <taxon>Pseudomonadota</taxon>
        <taxon>Alphaproteobacteria</taxon>
        <taxon>Rhodobacterales</taxon>
        <taxon>Paracoccaceae</taxon>
        <taxon>Rhodovulum</taxon>
    </lineage>
</organism>
<protein>
    <submittedName>
        <fullName evidence="1">Uncharacterized protein</fullName>
    </submittedName>
</protein>
<comment type="caution">
    <text evidence="1">The sequence shown here is derived from an EMBL/GenBank/DDBJ whole genome shotgun (WGS) entry which is preliminary data.</text>
</comment>
<accession>A0ABX9DBG3</accession>
<evidence type="ECO:0000313" key="2">
    <source>
        <dbReference type="Proteomes" id="UP000248659"/>
    </source>
</evidence>
<gene>
    <name evidence="1" type="ORF">BYZ73_19265</name>
</gene>
<proteinExistence type="predicted"/>
<reference evidence="1 2" key="1">
    <citation type="submission" date="2017-01" db="EMBL/GenBank/DDBJ databases">
        <title>Genome sequence of Rhodovulum viride JA756.</title>
        <authorList>
            <person name="Lakshmi K.V."/>
            <person name="Tushar L.D."/>
            <person name="Sasikala C."/>
            <person name="Venkataramana C."/>
        </authorList>
    </citation>
    <scope>NUCLEOTIDE SEQUENCE [LARGE SCALE GENOMIC DNA]</scope>
    <source>
        <strain evidence="1 2">JA756</strain>
    </source>
</reference>
<dbReference type="EMBL" id="MUAV01000036">
    <property type="protein sequence ID" value="RAP39661.1"/>
    <property type="molecule type" value="Genomic_DNA"/>
</dbReference>
<name>A0ABX9DBG3_9RHOB</name>